<evidence type="ECO:0000313" key="2">
    <source>
        <dbReference type="Proteomes" id="UP000028782"/>
    </source>
</evidence>
<organism evidence="1 2">
    <name type="scientific">Comamonas testosteroni TK102</name>
    <dbReference type="NCBI Taxonomy" id="1392005"/>
    <lineage>
        <taxon>Bacteria</taxon>
        <taxon>Pseudomonadati</taxon>
        <taxon>Pseudomonadota</taxon>
        <taxon>Betaproteobacteria</taxon>
        <taxon>Burkholderiales</taxon>
        <taxon>Comamonadaceae</taxon>
        <taxon>Comamonas</taxon>
    </lineage>
</organism>
<dbReference type="Pfam" id="PF05159">
    <property type="entry name" value="Capsule_synth"/>
    <property type="match status" value="1"/>
</dbReference>
<name>A0A076PKS2_COMTE</name>
<dbReference type="HOGENOM" id="CLU_276914_0_0_4"/>
<accession>A0A076PKS2</accession>
<dbReference type="KEGG" id="ctes:O987_16675"/>
<dbReference type="GO" id="GO:0000271">
    <property type="term" value="P:polysaccharide biosynthetic process"/>
    <property type="evidence" value="ECO:0007669"/>
    <property type="project" value="InterPro"/>
</dbReference>
<protein>
    <recommendedName>
        <fullName evidence="3">Capsule polysaccharide biosynthesis protein</fullName>
    </recommendedName>
</protein>
<dbReference type="InterPro" id="IPR011990">
    <property type="entry name" value="TPR-like_helical_dom_sf"/>
</dbReference>
<dbReference type="GO" id="GO:0015774">
    <property type="term" value="P:polysaccharide transport"/>
    <property type="evidence" value="ECO:0007669"/>
    <property type="project" value="InterPro"/>
</dbReference>
<dbReference type="AlphaFoldDB" id="A0A076PKS2"/>
<dbReference type="SUPFAM" id="SSF53756">
    <property type="entry name" value="UDP-Glycosyltransferase/glycogen phosphorylase"/>
    <property type="match status" value="1"/>
</dbReference>
<dbReference type="Proteomes" id="UP000028782">
    <property type="component" value="Chromosome"/>
</dbReference>
<reference evidence="1 2" key="1">
    <citation type="journal article" date="2014" name="Genome Announc.">
        <title>Complete Genome Sequence of Polychlorinated Biphenyl Degrader Comamonas testosteroni TK102 (NBRC 109938).</title>
        <authorList>
            <person name="Fukuda K."/>
            <person name="Hosoyama A."/>
            <person name="Tsuchikane K."/>
            <person name="Ohji S."/>
            <person name="Yamazoe A."/>
            <person name="Fujita N."/>
            <person name="Shintani M."/>
            <person name="Kimbara K."/>
        </authorList>
    </citation>
    <scope>NUCLEOTIDE SEQUENCE [LARGE SCALE GENOMIC DNA]</scope>
    <source>
        <strain evidence="1">TK102</strain>
    </source>
</reference>
<dbReference type="CDD" id="cd16439">
    <property type="entry name" value="beta_Kdo_transferase_KpsC_2"/>
    <property type="match status" value="1"/>
</dbReference>
<proteinExistence type="predicted"/>
<evidence type="ECO:0000313" key="1">
    <source>
        <dbReference type="EMBL" id="AIJ47449.1"/>
    </source>
</evidence>
<sequence>MKFFLKNNYFSNHKKTINDLESYFSRKKLFNLFKRKKFKYDYELINPEKIFGDLSKRIKCFLVGDSWENSVSAEVIAFVGFNDWKWGFVSKYFEGSKAIFFKRKASSYEIYQSIQNFPVPVKKIVVWGYNDPRFFSFFIKKMKLNVLRMEDGFLRSFDLGASHATPYSLIVDGVGLYFDPRSESEIERLLNSYEFTKKNIDDSRECLKLLHDLKLSKYNSQGIIQRDEVDYKFSRRVAVIGQVDGDQSIRLGNINRWSIEQLIKLAKFENPDAEIIYRPHPDVYNGFQKSILKKRRVAKYCTIVSPTSNQIEFLNSVDHVYTITSLSGLEALLLGKKVTVVGQPFYAGWGLTDDRVEVPRRNRSLKLEELFYAIYLKYPRYLANINEAKEGFIATCYKIAAERECAFYKKIAVSDFEIFDAKQKSIFWPKFVLGANKSPIGINGIDFSQYFSMKKSEIYKKSVFLAILGKANKDEDRDAFILKYRLVLSLSDFGDVLSLVSKYFPGEYLRKHFSWLLNECGELEYLDYLSKSRFTVEKIGDIQEEGRNFESAAMADSEKINLYGLFLVFFDNKNYHDALLISEKLLLNGYSGYSFLIKLGNLSEMLFDAESALAFSKLCKQIDLFGDNRKALLLEFKNLPLEEGLIDEIELIKSIFLSIDLNPERISAFAVLLKKYGLSEKYINIIKSSIFLDNEKTVKKSQAYLEVGSYDLALRVAKNVIVSGDLSDKANIAYAKALFALGESEESLRILRVAKDLKCSDLVCRELVRQLVHVGDFGEALAVIAEAKYRGMAISETISIPVYLGLGQIEKGYSQYLKSSFRNDLINYFKDKYFVDEELDCENLLIMAVYGPGDEIRFASLYSDFERDDSINSLQITCDYRLEKILSRSFPNLKFLPVRRNREFSKNYPMKLYNELPGSELCVVLDNSALPHIDRAEKIVCVTDLISRYRKSYSCFPGRAYLISDDVVTASFKNRLPKGELLVGISWRSSLQNFSRNEHYLSVEDLMPLFEVEGVRFVNLQYDDCRAELEKIERYFPGKLINFSELDQFNDLDSVASLMSSLDLVISPATTVVELAGALGCETWMISNSAELKWRKIDANKTDVWHNSVRHIESDNLGDKLGLVRNLAQSLELFARENLISKEVIYA</sequence>
<gene>
    <name evidence="1" type="ORF">O987_16675</name>
</gene>
<dbReference type="SUPFAM" id="SSF48452">
    <property type="entry name" value="TPR-like"/>
    <property type="match status" value="1"/>
</dbReference>
<dbReference type="Gene3D" id="3.40.50.2000">
    <property type="entry name" value="Glycogen Phosphorylase B"/>
    <property type="match status" value="1"/>
</dbReference>
<evidence type="ECO:0008006" key="3">
    <source>
        <dbReference type="Google" id="ProtNLM"/>
    </source>
</evidence>
<dbReference type="InterPro" id="IPR007833">
    <property type="entry name" value="Capsule_polysaccharide_synth"/>
</dbReference>
<dbReference type="EMBL" id="CP006704">
    <property type="protein sequence ID" value="AIJ47449.1"/>
    <property type="molecule type" value="Genomic_DNA"/>
</dbReference>
<dbReference type="RefSeq" id="WP_080731541.1">
    <property type="nucleotide sequence ID" value="NZ_CP006704.1"/>
</dbReference>